<dbReference type="SUPFAM" id="SSF56112">
    <property type="entry name" value="Protein kinase-like (PK-like)"/>
    <property type="match status" value="1"/>
</dbReference>
<dbReference type="InterPro" id="IPR011009">
    <property type="entry name" value="Kinase-like_dom_sf"/>
</dbReference>
<dbReference type="Proteomes" id="UP001154400">
    <property type="component" value="Chromosome"/>
</dbReference>
<gene>
    <name evidence="1" type="ordered locus">REQ_21380</name>
</gene>
<evidence type="ECO:0008006" key="3">
    <source>
        <dbReference type="Google" id="ProtNLM"/>
    </source>
</evidence>
<dbReference type="KEGG" id="req:REQ_21380"/>
<dbReference type="AlphaFoldDB" id="A0A3S5Y6L3"/>
<proteinExistence type="predicted"/>
<reference evidence="1" key="1">
    <citation type="journal article" date="2010" name="PLoS Genet.">
        <title>The genome of a pathogenic rhodococcus: cooptive virulence underpinned by key gene acquisitions.</title>
        <authorList>
            <person name="Letek M."/>
            <person name="Gonzalez P."/>
            <person name="Macarthur I."/>
            <person name="Rodriguez H."/>
            <person name="Freeman T.C."/>
            <person name="Valero-Rello A."/>
            <person name="Blanco M."/>
            <person name="Buckley T."/>
            <person name="Cherevach I."/>
            <person name="Fahey R."/>
            <person name="Hapeshi A."/>
            <person name="Holdstock J."/>
            <person name="Leadon D."/>
            <person name="Navas J."/>
            <person name="Ocampo A."/>
            <person name="Quail M.A."/>
            <person name="Sanders M."/>
            <person name="Scortti M.M."/>
            <person name="Prescott J.F."/>
            <person name="Fogarty U."/>
            <person name="Meijer W.G."/>
            <person name="Parkhill J."/>
            <person name="Bentley S.D."/>
            <person name="Vazquez-Boland J.A."/>
        </authorList>
    </citation>
    <scope>NUCLEOTIDE SEQUENCE [LARGE SCALE GENOMIC DNA]</scope>
    <source>
        <strain evidence="1 2">103S</strain>
    </source>
</reference>
<name>A0A3S5Y6L3_RHOH1</name>
<dbReference type="RefSeq" id="WP_013415895.1">
    <property type="nucleotide sequence ID" value="NC_014659.1"/>
</dbReference>
<evidence type="ECO:0000313" key="2">
    <source>
        <dbReference type="Proteomes" id="UP000006892"/>
    </source>
</evidence>
<sequence length="392" mass="42708">MTAILAEPLSEVVAAAEKLLARRTGAAVRLVDPVDLGGSGRTIVLRVRVAENPFSLPRTLVLKQVRESSRKAADPRRIEFDGVDDNSVDVAFLREAVSYQFATALATENRPGAELLAYDFETRLLVLGDLGDSTPFATLLKHSDPDSVTNSLMAMAQALGRMHAATVGREEDFTALLRRAEVAHCGDVVAEQAAASLKAVPALLAEQLGVEVSPAVLDVAARAGKLFGGGRFRAFSPSDLCPDNIIVNDEGVRFLDYEWGGFRDATLDLAYALVSFPACLCSIELSYERARAMTEAWRAEVVGMWPALADDDFLTERVLDAQLVWVWLSTFLFLPEDYTRIAAVRGHQLSAPRAEALQARWGSLATFAEQTGHEAVAEHAAQVLARLRERMR</sequence>
<evidence type="ECO:0000313" key="1">
    <source>
        <dbReference type="EMBL" id="CBH48191.1"/>
    </source>
</evidence>
<accession>A0A3S5Y6L3</accession>
<organism evidence="1">
    <name type="scientific">Rhodococcus hoagii (strain 103S)</name>
    <name type="common">Rhodococcus equi</name>
    <dbReference type="NCBI Taxonomy" id="685727"/>
    <lineage>
        <taxon>Bacteria</taxon>
        <taxon>Bacillati</taxon>
        <taxon>Actinomycetota</taxon>
        <taxon>Actinomycetes</taxon>
        <taxon>Mycobacteriales</taxon>
        <taxon>Nocardiaceae</taxon>
        <taxon>Prescottella</taxon>
    </lineage>
</organism>
<dbReference type="Gene3D" id="3.90.1200.10">
    <property type="match status" value="1"/>
</dbReference>
<protein>
    <recommendedName>
        <fullName evidence="3">Kinase</fullName>
    </recommendedName>
</protein>
<dbReference type="EMBL" id="FN563149">
    <property type="protein sequence ID" value="CBH48191.1"/>
    <property type="molecule type" value="Genomic_DNA"/>
</dbReference>